<dbReference type="InterPro" id="IPR022147">
    <property type="entry name" value="GSIII_N"/>
</dbReference>
<evidence type="ECO:0000256" key="1">
    <source>
        <dbReference type="PROSITE-ProRule" id="PRU01330"/>
    </source>
</evidence>
<dbReference type="SMART" id="SM01230">
    <property type="entry name" value="Gln-synt_C"/>
    <property type="match status" value="1"/>
</dbReference>
<dbReference type="Gene3D" id="1.20.120.1560">
    <property type="match status" value="1"/>
</dbReference>
<evidence type="ECO:0000256" key="2">
    <source>
        <dbReference type="RuleBase" id="RU000384"/>
    </source>
</evidence>
<dbReference type="InterPro" id="IPR014746">
    <property type="entry name" value="Gln_synth/guanido_kin_cat_dom"/>
</dbReference>
<dbReference type="PROSITE" id="PS51987">
    <property type="entry name" value="GS_CATALYTIC"/>
    <property type="match status" value="1"/>
</dbReference>
<evidence type="ECO:0000259" key="4">
    <source>
        <dbReference type="PROSITE" id="PS51987"/>
    </source>
</evidence>
<evidence type="ECO:0000259" key="3">
    <source>
        <dbReference type="PROSITE" id="PS51986"/>
    </source>
</evidence>
<gene>
    <name evidence="5" type="ORF">GCM10022407_18490</name>
</gene>
<dbReference type="InterPro" id="IPR052725">
    <property type="entry name" value="GS_Type-3"/>
</dbReference>
<dbReference type="Proteomes" id="UP001501556">
    <property type="component" value="Unassembled WGS sequence"/>
</dbReference>
<dbReference type="InterPro" id="IPR008147">
    <property type="entry name" value="Gln_synt_N"/>
</dbReference>
<comment type="caution">
    <text evidence="5">The sequence shown here is derived from an EMBL/GenBank/DDBJ whole genome shotgun (WGS) entry which is preliminary data.</text>
</comment>
<dbReference type="Pfam" id="PF12437">
    <property type="entry name" value="GSIII_N"/>
    <property type="match status" value="1"/>
</dbReference>
<dbReference type="PANTHER" id="PTHR42974">
    <property type="entry name" value="GLUTAMINE SYNTHETASE"/>
    <property type="match status" value="1"/>
</dbReference>
<dbReference type="InterPro" id="IPR008146">
    <property type="entry name" value="Gln_synth_cat_dom"/>
</dbReference>
<feature type="domain" description="GS catalytic" evidence="4">
    <location>
        <begin position="232"/>
        <end position="660"/>
    </location>
</feature>
<evidence type="ECO:0000313" key="6">
    <source>
        <dbReference type="Proteomes" id="UP001501556"/>
    </source>
</evidence>
<evidence type="ECO:0000313" key="5">
    <source>
        <dbReference type="EMBL" id="GAA3972940.1"/>
    </source>
</evidence>
<dbReference type="Gene3D" id="3.30.590.10">
    <property type="entry name" value="Glutamine synthetase/guanido kinase, catalytic domain"/>
    <property type="match status" value="1"/>
</dbReference>
<organism evidence="5 6">
    <name type="scientific">Hymenobacter antarcticus</name>
    <dbReference type="NCBI Taxonomy" id="486270"/>
    <lineage>
        <taxon>Bacteria</taxon>
        <taxon>Pseudomonadati</taxon>
        <taxon>Bacteroidota</taxon>
        <taxon>Cytophagia</taxon>
        <taxon>Cytophagales</taxon>
        <taxon>Hymenobacteraceae</taxon>
        <taxon>Hymenobacter</taxon>
    </lineage>
</organism>
<dbReference type="Pfam" id="PF00120">
    <property type="entry name" value="Gln-synt_C"/>
    <property type="match status" value="1"/>
</dbReference>
<name>A0ABP7PYW1_9BACT</name>
<dbReference type="PANTHER" id="PTHR42974:SF1">
    <property type="entry name" value="TYPE-3 GLUTAMINE SYNTHETASE"/>
    <property type="match status" value="1"/>
</dbReference>
<dbReference type="PROSITE" id="PS51986">
    <property type="entry name" value="GS_BETA_GRASP"/>
    <property type="match status" value="1"/>
</dbReference>
<dbReference type="EMBL" id="BAABDI010000010">
    <property type="protein sequence ID" value="GAA3972940.1"/>
    <property type="molecule type" value="Genomic_DNA"/>
</dbReference>
<dbReference type="Pfam" id="PF18318">
    <property type="entry name" value="Gln-synt_C-ter"/>
    <property type="match status" value="1"/>
</dbReference>
<feature type="domain" description="GS beta-grasp" evidence="3">
    <location>
        <begin position="127"/>
        <end position="220"/>
    </location>
</feature>
<dbReference type="InterPro" id="IPR040577">
    <property type="entry name" value="Gln-synt_C"/>
</dbReference>
<keyword evidence="6" id="KW-1185">Reference proteome</keyword>
<sequence>MIFVKKDLLFEGILIKSSIYELSLPQQLQKVTHTLSPAGFHYMAILRFKALELVNQRRPITVVPVAARRSDSFGQNVFNLEAMRATMPGDYFKKLQAAIKQGATVEHNVADAVASAMKTWAMAKGATHYTHWFQPLTGSTAEKHDSFFDLNSDGRPIENFKGSALVQQEPDASSFPNGGIRNTFEARGYTAWDPTSPAFIIETVGAKTLCIPTIFVAYTGEALDYKAPLLKSLAVLEKAALEVCQYFDKDVSRVNTTLGIEQEYFLVDKALYDARPDLVMTGRTLFGHAPAKGQQLDDHYFGSIPARVHGFMLEFEEEANLLGIPLRTRHNEVAPNQFECAPTFEDANLAVDHNQLLMDVMDRVAERHNFKVLLHEKPFAGVNGSGKHNNWAMSTDTGVNLLAPGRRPKENLQFLAFLITTIQAVHRHADLLRASIASASNDHRLGANEAPPAIMSVFLGSMLDSVLDELERTAKLPLDKGDNIYLKLGIDKIPAILLDNTDRNRTSPFAFTGNKFELRAVGSSANCSSAMTVLNTIVADQLIDFKTSVDALIEQGKKKEVAIVEVLREYVISSKAIRFEGNGYSDEWKDEAAQRGLSNIATTPQALDAIVNANSAALFARHGIFSEVELHARHEILLEDYQKKIQIESRVMGDLAINHIIPTALAYQTKLVNNVRGLRELGLDDEHSEVTVEMIKAISRYVSTIKTTADAMTEARKQANKIGDARAIAVAYCEEVKPKFDTIRRAVDKLEQMVADEDWPLVKYRELLFSR</sequence>
<accession>A0ABP7PYW1</accession>
<proteinExistence type="inferred from homology"/>
<dbReference type="SUPFAM" id="SSF55931">
    <property type="entry name" value="Glutamine synthetase/guanido kinase"/>
    <property type="match status" value="1"/>
</dbReference>
<reference evidence="6" key="1">
    <citation type="journal article" date="2019" name="Int. J. Syst. Evol. Microbiol.">
        <title>The Global Catalogue of Microorganisms (GCM) 10K type strain sequencing project: providing services to taxonomists for standard genome sequencing and annotation.</title>
        <authorList>
            <consortium name="The Broad Institute Genomics Platform"/>
            <consortium name="The Broad Institute Genome Sequencing Center for Infectious Disease"/>
            <person name="Wu L."/>
            <person name="Ma J."/>
        </authorList>
    </citation>
    <scope>NUCLEOTIDE SEQUENCE [LARGE SCALE GENOMIC DNA]</scope>
    <source>
        <strain evidence="6">JCM 17217</strain>
    </source>
</reference>
<comment type="similarity">
    <text evidence="1 2">Belongs to the glutamine synthetase family.</text>
</comment>
<protein>
    <submittedName>
        <fullName evidence="5">Glutamine synthetase III</fullName>
    </submittedName>
</protein>